<evidence type="ECO:0000313" key="1">
    <source>
        <dbReference type="EMBL" id="CDW38178.1"/>
    </source>
</evidence>
<proteinExistence type="predicted"/>
<protein>
    <submittedName>
        <fullName evidence="1">Uncharacterized protein</fullName>
    </submittedName>
</protein>
<sequence length="28" mass="3250">MGFRRSCLYSGTLPEEMMGGHCSYPLYY</sequence>
<name>A0A0K2UIW7_LEPSM</name>
<dbReference type="EMBL" id="HACA01020817">
    <property type="protein sequence ID" value="CDW38178.1"/>
    <property type="molecule type" value="Transcribed_RNA"/>
</dbReference>
<organism evidence="1">
    <name type="scientific">Lepeophtheirus salmonis</name>
    <name type="common">Salmon louse</name>
    <name type="synonym">Caligus salmonis</name>
    <dbReference type="NCBI Taxonomy" id="72036"/>
    <lineage>
        <taxon>Eukaryota</taxon>
        <taxon>Metazoa</taxon>
        <taxon>Ecdysozoa</taxon>
        <taxon>Arthropoda</taxon>
        <taxon>Crustacea</taxon>
        <taxon>Multicrustacea</taxon>
        <taxon>Hexanauplia</taxon>
        <taxon>Copepoda</taxon>
        <taxon>Siphonostomatoida</taxon>
        <taxon>Caligidae</taxon>
        <taxon>Lepeophtheirus</taxon>
    </lineage>
</organism>
<reference evidence="1" key="1">
    <citation type="submission" date="2014-05" db="EMBL/GenBank/DDBJ databases">
        <authorList>
            <person name="Chronopoulou M."/>
        </authorList>
    </citation>
    <scope>NUCLEOTIDE SEQUENCE</scope>
    <source>
        <tissue evidence="1">Whole organism</tissue>
    </source>
</reference>
<accession>A0A0K2UIW7</accession>
<dbReference type="AlphaFoldDB" id="A0A0K2UIW7"/>